<evidence type="ECO:0000313" key="6">
    <source>
        <dbReference type="EMBL" id="RIN03123.1"/>
    </source>
</evidence>
<evidence type="ECO:0000256" key="2">
    <source>
        <dbReference type="ARBA" id="ARBA00022692"/>
    </source>
</evidence>
<comment type="subcellular location">
    <subcellularLocation>
        <location evidence="1">Membrane</location>
        <topology evidence="1">Multi-pass membrane protein</topology>
    </subcellularLocation>
</comment>
<sequence length="123" mass="14026">MTEQFDEQVPHTHGNQEPDADARLMATLIYVLSFFTSLIAPLIIWLIKREESPFVDRAGKNYLNFLLSYLIWVTVATIAILIIIGIIILPILVLLNFIFTIVAAVKAYNGEDYLPPLSIRFFK</sequence>
<dbReference type="OrthoDB" id="9808930at2"/>
<evidence type="ECO:0000256" key="3">
    <source>
        <dbReference type="ARBA" id="ARBA00022989"/>
    </source>
</evidence>
<dbReference type="AlphaFoldDB" id="A0A418IJD6"/>
<accession>A0A418IJD6</accession>
<comment type="caution">
    <text evidence="6">The sequence shown here is derived from an EMBL/GenBank/DDBJ whole genome shotgun (WGS) entry which is preliminary data.</text>
</comment>
<dbReference type="RefSeq" id="WP_119584727.1">
    <property type="nucleotide sequence ID" value="NZ_JAWVBH010000001.1"/>
</dbReference>
<dbReference type="Pfam" id="PF09685">
    <property type="entry name" value="MamF_MmsF"/>
    <property type="match status" value="1"/>
</dbReference>
<name>A0A418IJD6_9STAP</name>
<feature type="transmembrane region" description="Helical" evidence="5">
    <location>
        <begin position="66"/>
        <end position="99"/>
    </location>
</feature>
<evidence type="ECO:0000256" key="4">
    <source>
        <dbReference type="ARBA" id="ARBA00023136"/>
    </source>
</evidence>
<feature type="transmembrane region" description="Helical" evidence="5">
    <location>
        <begin position="24"/>
        <end position="46"/>
    </location>
</feature>
<reference evidence="6 7" key="1">
    <citation type="journal article" date="2016" name="Front. Microbiol.">
        <title>Comprehensive Phylogenetic Analysis of Bovine Non-aureus Staphylococci Species Based on Whole-Genome Sequencing.</title>
        <authorList>
            <person name="Naushad S."/>
            <person name="Barkema H.W."/>
            <person name="Luby C."/>
            <person name="Condas L.A."/>
            <person name="Nobrega D.B."/>
            <person name="Carson D.A."/>
            <person name="De Buck J."/>
        </authorList>
    </citation>
    <scope>NUCLEOTIDE SEQUENCE [LARGE SCALE GENOMIC DNA]</scope>
    <source>
        <strain evidence="6 7">SNUC 4554</strain>
    </source>
</reference>
<proteinExistence type="predicted"/>
<dbReference type="InterPro" id="IPR019109">
    <property type="entry name" value="MamF_MmsF"/>
</dbReference>
<protein>
    <submittedName>
        <fullName evidence="6">DUF4870 domain-containing protein</fullName>
    </submittedName>
</protein>
<dbReference type="EMBL" id="QXUF01000002">
    <property type="protein sequence ID" value="RIN03123.1"/>
    <property type="molecule type" value="Genomic_DNA"/>
</dbReference>
<keyword evidence="2 5" id="KW-0812">Transmembrane</keyword>
<keyword evidence="3 5" id="KW-1133">Transmembrane helix</keyword>
<evidence type="ECO:0000313" key="7">
    <source>
        <dbReference type="Proteomes" id="UP000286317"/>
    </source>
</evidence>
<dbReference type="Proteomes" id="UP000286317">
    <property type="component" value="Unassembled WGS sequence"/>
</dbReference>
<evidence type="ECO:0000256" key="5">
    <source>
        <dbReference type="SAM" id="Phobius"/>
    </source>
</evidence>
<organism evidence="6 7">
    <name type="scientific">Staphylococcus shinii</name>
    <dbReference type="NCBI Taxonomy" id="2912228"/>
    <lineage>
        <taxon>Bacteria</taxon>
        <taxon>Bacillati</taxon>
        <taxon>Bacillota</taxon>
        <taxon>Bacilli</taxon>
        <taxon>Bacillales</taxon>
        <taxon>Staphylococcaceae</taxon>
        <taxon>Staphylococcus</taxon>
    </lineage>
</organism>
<gene>
    <name evidence="6" type="ORF">BU112_00585</name>
</gene>
<keyword evidence="4 5" id="KW-0472">Membrane</keyword>
<keyword evidence="7" id="KW-1185">Reference proteome</keyword>
<evidence type="ECO:0000256" key="1">
    <source>
        <dbReference type="ARBA" id="ARBA00004141"/>
    </source>
</evidence>